<dbReference type="InterPro" id="IPR042241">
    <property type="entry name" value="GCP_C_sf"/>
</dbReference>
<feature type="compositionally biased region" description="Basic and acidic residues" evidence="7">
    <location>
        <begin position="1004"/>
        <end position="1014"/>
    </location>
</feature>
<protein>
    <recommendedName>
        <fullName evidence="13">Gamma-tubulin complex component 6</fullName>
    </recommendedName>
</protein>
<feature type="domain" description="Gamma-tubulin complex component 6 N-terminal" evidence="10">
    <location>
        <begin position="213"/>
        <end position="314"/>
    </location>
</feature>
<evidence type="ECO:0000256" key="1">
    <source>
        <dbReference type="ARBA" id="ARBA00004245"/>
    </source>
</evidence>
<keyword evidence="6" id="KW-0175">Coiled coil</keyword>
<evidence type="ECO:0000256" key="4">
    <source>
        <dbReference type="ARBA" id="ARBA00022701"/>
    </source>
</evidence>
<dbReference type="GO" id="GO:0051321">
    <property type="term" value="P:meiotic cell cycle"/>
    <property type="evidence" value="ECO:0007669"/>
    <property type="project" value="TreeGrafter"/>
</dbReference>
<feature type="coiled-coil region" evidence="6">
    <location>
        <begin position="689"/>
        <end position="756"/>
    </location>
</feature>
<organism evidence="11 12">
    <name type="scientific">Gryllus longicercus</name>
    <dbReference type="NCBI Taxonomy" id="2509291"/>
    <lineage>
        <taxon>Eukaryota</taxon>
        <taxon>Metazoa</taxon>
        <taxon>Ecdysozoa</taxon>
        <taxon>Arthropoda</taxon>
        <taxon>Hexapoda</taxon>
        <taxon>Insecta</taxon>
        <taxon>Pterygota</taxon>
        <taxon>Neoptera</taxon>
        <taxon>Polyneoptera</taxon>
        <taxon>Orthoptera</taxon>
        <taxon>Ensifera</taxon>
        <taxon>Gryllidea</taxon>
        <taxon>Grylloidea</taxon>
        <taxon>Gryllidae</taxon>
        <taxon>Gryllinae</taxon>
        <taxon>Gryllus</taxon>
    </lineage>
</organism>
<evidence type="ECO:0000256" key="3">
    <source>
        <dbReference type="ARBA" id="ARBA00022490"/>
    </source>
</evidence>
<sequence>MSVFELVSELCLKVFDSEFNKNDWYPDLPKIRRKALKKLRSKCYEILLHKVSIPNSNYEDDWSPAAQVIGHVFTLQQQGLFRDAKKMMMYAHKMVDSNLHCNPVVIAVLELLLRLQDSVERQEDYEPILFRYEEPKPYDPSQGPMPYDILHPSAFEPQPWMLHLERQGSSGYFPAAGSFPFTSEPGQDLPVLGRFLQPARMDGRGSTVPLYAIPQFPVLTEPRGLQIPSISLEKAAADEGYATPSLKGSCAASPSARSPDELLLAADGVWRAALAYCPPALRTWETLGSRVPDKERPFLSEAGQEAAQHFIEIVRQWPLLQPGRRPVIAPRVLSVEQLTRDIGYLLQGVQSHTFLFSEVTFAFSLAPGVCVQDLSPLAMSNYCRELLELGTCARRLQLLTERGVPGHPRTRLMEALREHVKMYLQFHWGAALLMPQGTSLLALQYWAQGLHQKTVAMAQLCGVAPPSDSWKGPRKLPSGIALVSYIYETLSQETRPDVCCILYSALRGVSQVYFRFLEQWIFGGTLFDTWEEFFVQAVGSADLLASRNRKYWAHVFHIVKGAVPGFLRGLEDDILLCGKTVHLLKLCCPKAALCVALESGHPPVPCCLQGRELRQLSSKCRLFERRVRELERAGSGRGSDSGIETMTIWRRHGPTEGELMDRQEVIRQARERHMLRIKLEQEARRQAVVQKQRQWRAELQQQMQETQERREEEQRFEREQELRVLEVNRQRQLEDEQRKEEEKQRMIEHYEELSQVAMKRKQLADWRLERLNLRDRREEFILNDRREWRAAAAELNLKNIERSIAGSPLTIIEEDSDAAKHETPSENHAPLLNLPLVTTTIDNDATGVGIDNATINQGSPNNNNVDNVTDRGDINENLNGLALNIRESSFTNANSNLLGSSIEDAALGNALIPLGNRNENITSGNAAGGFDNFTAAATIKAKVQDQEFGICPQRRKDDTKDKGSVVGERVLSAAERNRLKVMEQEFGITQPRRERPKSVPFKSSIRDSVSDRDSYSQAQETVRQNFQDTVAQRRTNHWNMLHGGSNIITGVMNMFPVQTVPETEQLQVTEVDSMSMKDTPSDDGVQVVLQSPASVDAPMSKSESSGSVNHVYKSASGLSSKTSSSYNITSIASSVSFDMGSGKFSLNTPTSTDDGSVDTFKTCAGTGGGYSSESSDRHRDLANPGIAYWRSHRLTKDEGDCGTAEDLQSEHSGDEEEVSSDTSDAVDYTDFTSVNVALQKSVAIPLHMQLRLANEAVLKYFFQDLNLYGHFRSLRSFFFLMDGEYRHTVTNSLFKKMTTVRQPSHLLNYVVLNDVLQMALDTSSSGGEENAKRISFKVSSTPDHFQLTSTGVLECLSLHYRTEWPLNVLLTEECLLKYNIIFTFHLKVCLVWWRLMQCFHRSKGATFKDFGHGSWQYRTVQLWRHEMTHFVSSFQNYIMGTAVQSCWVNFEQELNQVQTLDNLYLKHAGYVKSILFRCLLYNKCRPIHNLMMQAFDTILKFIAQLEASQWRQCGEDQTTLEHPDFRTLSLIHDSFRFYTGCTYKSLEKMIRKGYQPQFKELLEMLNANGYYTDLESG</sequence>
<dbReference type="GO" id="GO:0000922">
    <property type="term" value="C:spindle pole"/>
    <property type="evidence" value="ECO:0007669"/>
    <property type="project" value="InterPro"/>
</dbReference>
<gene>
    <name evidence="11" type="ORF">R5R35_006769</name>
</gene>
<comment type="similarity">
    <text evidence="2">Belongs to the TUBGCP family.</text>
</comment>
<comment type="caution">
    <text evidence="11">The sequence shown here is derived from an EMBL/GenBank/DDBJ whole genome shotgun (WGS) entry which is preliminary data.</text>
</comment>
<accession>A0AAN9YUA5</accession>
<dbReference type="GO" id="GO:0007020">
    <property type="term" value="P:microtubule nucleation"/>
    <property type="evidence" value="ECO:0007669"/>
    <property type="project" value="InterPro"/>
</dbReference>
<evidence type="ECO:0000256" key="6">
    <source>
        <dbReference type="SAM" id="Coils"/>
    </source>
</evidence>
<keyword evidence="12" id="KW-1185">Reference proteome</keyword>
<dbReference type="Gene3D" id="1.20.120.1900">
    <property type="entry name" value="Gamma-tubulin complex, C-terminal domain"/>
    <property type="match status" value="1"/>
</dbReference>
<dbReference type="EMBL" id="JAZDUA010000728">
    <property type="protein sequence ID" value="KAK7789635.1"/>
    <property type="molecule type" value="Genomic_DNA"/>
</dbReference>
<dbReference type="GO" id="GO:0051225">
    <property type="term" value="P:spindle assembly"/>
    <property type="evidence" value="ECO:0007669"/>
    <property type="project" value="TreeGrafter"/>
</dbReference>
<evidence type="ECO:0000259" key="8">
    <source>
        <dbReference type="Pfam" id="PF04130"/>
    </source>
</evidence>
<evidence type="ECO:0000313" key="12">
    <source>
        <dbReference type="Proteomes" id="UP001378592"/>
    </source>
</evidence>
<dbReference type="Pfam" id="PF19340">
    <property type="entry name" value="GCP6_N"/>
    <property type="match status" value="1"/>
</dbReference>
<dbReference type="InterPro" id="IPR041470">
    <property type="entry name" value="GCP_N"/>
</dbReference>
<feature type="domain" description="Gamma tubulin complex component C-terminal" evidence="8">
    <location>
        <begin position="1267"/>
        <end position="1571"/>
    </location>
</feature>
<dbReference type="GO" id="GO:0000278">
    <property type="term" value="P:mitotic cell cycle"/>
    <property type="evidence" value="ECO:0007669"/>
    <property type="project" value="TreeGrafter"/>
</dbReference>
<keyword evidence="3" id="KW-0963">Cytoplasm</keyword>
<dbReference type="Pfam" id="PF04130">
    <property type="entry name" value="GCP_C_terminal"/>
    <property type="match status" value="1"/>
</dbReference>
<dbReference type="GO" id="GO:0043015">
    <property type="term" value="F:gamma-tubulin binding"/>
    <property type="evidence" value="ECO:0007669"/>
    <property type="project" value="InterPro"/>
</dbReference>
<dbReference type="Proteomes" id="UP001378592">
    <property type="component" value="Unassembled WGS sequence"/>
</dbReference>
<evidence type="ECO:0000259" key="9">
    <source>
        <dbReference type="Pfam" id="PF17681"/>
    </source>
</evidence>
<reference evidence="11 12" key="1">
    <citation type="submission" date="2024-03" db="EMBL/GenBank/DDBJ databases">
        <title>The genome assembly and annotation of the cricket Gryllus longicercus Weissman &amp; Gray.</title>
        <authorList>
            <person name="Szrajer S."/>
            <person name="Gray D."/>
            <person name="Ylla G."/>
        </authorList>
    </citation>
    <scope>NUCLEOTIDE SEQUENCE [LARGE SCALE GENOMIC DNA]</scope>
    <source>
        <strain evidence="11">DAG 2021-001</strain>
        <tissue evidence="11">Whole body minus gut</tissue>
    </source>
</reference>
<dbReference type="PANTHER" id="PTHR19302:SF70">
    <property type="entry name" value="GAMMA-TUBULIN COMPLEX COMPONENT 6"/>
    <property type="match status" value="1"/>
</dbReference>
<feature type="region of interest" description="Disordered" evidence="7">
    <location>
        <begin position="1199"/>
        <end position="1223"/>
    </location>
</feature>
<dbReference type="GO" id="GO:0005874">
    <property type="term" value="C:microtubule"/>
    <property type="evidence" value="ECO:0007669"/>
    <property type="project" value="UniProtKB-KW"/>
</dbReference>
<dbReference type="InterPro" id="IPR007259">
    <property type="entry name" value="GCP"/>
</dbReference>
<comment type="subcellular location">
    <subcellularLocation>
        <location evidence="1">Cytoplasm</location>
        <location evidence="1">Cytoskeleton</location>
    </subcellularLocation>
</comment>
<feature type="region of interest" description="Disordered" evidence="7">
    <location>
        <begin position="993"/>
        <end position="1017"/>
    </location>
</feature>
<dbReference type="GO" id="GO:0031122">
    <property type="term" value="P:cytoplasmic microtubule organization"/>
    <property type="evidence" value="ECO:0007669"/>
    <property type="project" value="TreeGrafter"/>
</dbReference>
<dbReference type="InterPro" id="IPR045818">
    <property type="entry name" value="GCP6_N"/>
</dbReference>
<proteinExistence type="inferred from homology"/>
<dbReference type="PANTHER" id="PTHR19302">
    <property type="entry name" value="GAMMA TUBULIN COMPLEX PROTEIN"/>
    <property type="match status" value="1"/>
</dbReference>
<name>A0AAN9YUA5_9ORTH</name>
<evidence type="ECO:0000256" key="5">
    <source>
        <dbReference type="ARBA" id="ARBA00023212"/>
    </source>
</evidence>
<evidence type="ECO:0000256" key="7">
    <source>
        <dbReference type="SAM" id="MobiDB-lite"/>
    </source>
</evidence>
<dbReference type="InterPro" id="IPR040457">
    <property type="entry name" value="GCP_C"/>
</dbReference>
<evidence type="ECO:0000259" key="10">
    <source>
        <dbReference type="Pfam" id="PF19340"/>
    </source>
</evidence>
<keyword evidence="4" id="KW-0493">Microtubule</keyword>
<evidence type="ECO:0000313" key="11">
    <source>
        <dbReference type="EMBL" id="KAK7789635.1"/>
    </source>
</evidence>
<keyword evidence="5" id="KW-0206">Cytoskeleton</keyword>
<evidence type="ECO:0008006" key="13">
    <source>
        <dbReference type="Google" id="ProtNLM"/>
    </source>
</evidence>
<dbReference type="Pfam" id="PF17681">
    <property type="entry name" value="GCP_N_terminal"/>
    <property type="match status" value="1"/>
</dbReference>
<dbReference type="GO" id="GO:0000930">
    <property type="term" value="C:gamma-tubulin complex"/>
    <property type="evidence" value="ECO:0007669"/>
    <property type="project" value="TreeGrafter"/>
</dbReference>
<dbReference type="GO" id="GO:0051011">
    <property type="term" value="F:microtubule minus-end binding"/>
    <property type="evidence" value="ECO:0007669"/>
    <property type="project" value="TreeGrafter"/>
</dbReference>
<evidence type="ECO:0000256" key="2">
    <source>
        <dbReference type="ARBA" id="ARBA00010337"/>
    </source>
</evidence>
<feature type="domain" description="Gamma tubulin complex component protein N-terminal" evidence="9">
    <location>
        <begin position="340"/>
        <end position="594"/>
    </location>
</feature>